<dbReference type="Pfam" id="PF08207">
    <property type="entry name" value="EFP_N"/>
    <property type="match status" value="1"/>
</dbReference>
<evidence type="ECO:0000256" key="7">
    <source>
        <dbReference type="HAMAP-Rule" id="MF_00141"/>
    </source>
</evidence>
<keyword evidence="6 7" id="KW-0648">Protein biosynthesis</keyword>
<dbReference type="SUPFAM" id="SSF50104">
    <property type="entry name" value="Translation proteins SH3-like domain"/>
    <property type="match status" value="1"/>
</dbReference>
<dbReference type="InterPro" id="IPR012340">
    <property type="entry name" value="NA-bd_OB-fold"/>
</dbReference>
<evidence type="ECO:0000256" key="1">
    <source>
        <dbReference type="ARBA" id="ARBA00004496"/>
    </source>
</evidence>
<comment type="function">
    <text evidence="7">Involved in peptide bond synthesis. Stimulates efficient translation and peptide-bond synthesis on native or reconstituted 70S ribosomes in vitro. Probably functions indirectly by altering the affinity of the ribosome for aminoacyl-tRNA, thus increasing their reactivity as acceptors for peptidyl transferase.</text>
</comment>
<dbReference type="PANTHER" id="PTHR30053">
    <property type="entry name" value="ELONGATION FACTOR P"/>
    <property type="match status" value="1"/>
</dbReference>
<comment type="subcellular location">
    <subcellularLocation>
        <location evidence="1 7">Cytoplasm</location>
    </subcellularLocation>
</comment>
<comment type="similarity">
    <text evidence="3 7 9">Belongs to the elongation factor P family.</text>
</comment>
<keyword evidence="13" id="KW-1185">Reference proteome</keyword>
<feature type="domain" description="Elongation factor P C-terminal" evidence="10">
    <location>
        <begin position="129"/>
        <end position="184"/>
    </location>
</feature>
<feature type="domain" description="Translation elongation factor P/YeiP central" evidence="11">
    <location>
        <begin position="67"/>
        <end position="121"/>
    </location>
</feature>
<dbReference type="InterPro" id="IPR001059">
    <property type="entry name" value="Transl_elong_P/YeiP_cen"/>
</dbReference>
<dbReference type="SMART" id="SM00841">
    <property type="entry name" value="Elong-fact-P_C"/>
    <property type="match status" value="1"/>
</dbReference>
<evidence type="ECO:0000256" key="8">
    <source>
        <dbReference type="NCBIfam" id="TIGR00038"/>
    </source>
</evidence>
<dbReference type="Gene3D" id="2.40.50.140">
    <property type="entry name" value="Nucleic acid-binding proteins"/>
    <property type="match status" value="2"/>
</dbReference>
<dbReference type="EMBL" id="LUKE01000004">
    <property type="protein sequence ID" value="KYG63057.1"/>
    <property type="molecule type" value="Genomic_DNA"/>
</dbReference>
<protein>
    <recommendedName>
        <fullName evidence="7 8">Elongation factor P</fullName>
        <shortName evidence="7">EF-P</shortName>
    </recommendedName>
</protein>
<name>A0A150WHM3_BDEBC</name>
<dbReference type="InterPro" id="IPR013185">
    <property type="entry name" value="Transl_elong_KOW-like"/>
</dbReference>
<dbReference type="GO" id="GO:0043043">
    <property type="term" value="P:peptide biosynthetic process"/>
    <property type="evidence" value="ECO:0007669"/>
    <property type="project" value="InterPro"/>
</dbReference>
<gene>
    <name evidence="7" type="primary">efp</name>
    <name evidence="12" type="ORF">AZI86_15165</name>
</gene>
<evidence type="ECO:0000256" key="9">
    <source>
        <dbReference type="RuleBase" id="RU004389"/>
    </source>
</evidence>
<dbReference type="NCBIfam" id="NF001810">
    <property type="entry name" value="PRK00529.1"/>
    <property type="match status" value="1"/>
</dbReference>
<reference evidence="12 13" key="1">
    <citation type="submission" date="2016-03" db="EMBL/GenBank/DDBJ databases">
        <authorList>
            <person name="Ploux O."/>
        </authorList>
    </citation>
    <scope>NUCLEOTIDE SEQUENCE [LARGE SCALE GENOMIC DNA]</scope>
    <source>
        <strain evidence="12 13">R0</strain>
    </source>
</reference>
<keyword evidence="5 7" id="KW-0251">Elongation factor</keyword>
<dbReference type="InterPro" id="IPR020599">
    <property type="entry name" value="Transl_elong_fac_P/YeiP"/>
</dbReference>
<dbReference type="InterPro" id="IPR008991">
    <property type="entry name" value="Translation_prot_SH3-like_sf"/>
</dbReference>
<evidence type="ECO:0000256" key="5">
    <source>
        <dbReference type="ARBA" id="ARBA00022768"/>
    </source>
</evidence>
<evidence type="ECO:0000313" key="12">
    <source>
        <dbReference type="EMBL" id="KYG63057.1"/>
    </source>
</evidence>
<dbReference type="InterPro" id="IPR014722">
    <property type="entry name" value="Rib_uL2_dom2"/>
</dbReference>
<dbReference type="InterPro" id="IPR015365">
    <property type="entry name" value="Elong-fact-P_C"/>
</dbReference>
<dbReference type="Pfam" id="PF01132">
    <property type="entry name" value="EFP"/>
    <property type="match status" value="1"/>
</dbReference>
<dbReference type="RefSeq" id="WP_061836133.1">
    <property type="nucleotide sequence ID" value="NZ_LUKE01000004.1"/>
</dbReference>
<dbReference type="FunFam" id="2.40.50.140:FF:000004">
    <property type="entry name" value="Elongation factor P"/>
    <property type="match status" value="1"/>
</dbReference>
<dbReference type="Pfam" id="PF09285">
    <property type="entry name" value="Elong-fact-P_C"/>
    <property type="match status" value="1"/>
</dbReference>
<organism evidence="12 13">
    <name type="scientific">Bdellovibrio bacteriovorus</name>
    <dbReference type="NCBI Taxonomy" id="959"/>
    <lineage>
        <taxon>Bacteria</taxon>
        <taxon>Pseudomonadati</taxon>
        <taxon>Bdellovibrionota</taxon>
        <taxon>Bdellovibrionia</taxon>
        <taxon>Bdellovibrionales</taxon>
        <taxon>Pseudobdellovibrionaceae</taxon>
        <taxon>Bdellovibrio</taxon>
    </lineage>
</organism>
<dbReference type="CDD" id="cd04470">
    <property type="entry name" value="S1_EF-P_repeat_1"/>
    <property type="match status" value="1"/>
</dbReference>
<comment type="pathway">
    <text evidence="2 7">Protein biosynthesis; polypeptide chain elongation.</text>
</comment>
<dbReference type="CDD" id="cd05794">
    <property type="entry name" value="S1_EF-P_repeat_2"/>
    <property type="match status" value="1"/>
</dbReference>
<dbReference type="InterPro" id="IPR011768">
    <property type="entry name" value="Transl_elongation_fac_P"/>
</dbReference>
<evidence type="ECO:0000256" key="4">
    <source>
        <dbReference type="ARBA" id="ARBA00022490"/>
    </source>
</evidence>
<accession>A0A150WHM3</accession>
<dbReference type="UniPathway" id="UPA00345"/>
<dbReference type="Gene3D" id="2.30.30.30">
    <property type="match status" value="1"/>
</dbReference>
<dbReference type="PIRSF" id="PIRSF005901">
    <property type="entry name" value="EF-P"/>
    <property type="match status" value="1"/>
</dbReference>
<sequence length="188" mass="21138">MYETSDFKKGLKIMVEGKPYVIVDFQHVKPGKGNQFTRTKLRNLLTSQNLESTFKSGEKFEVPNVETKEMSFLYKDDSGYNFMSQETFEQIAMSEDDLGESKYYLTENLKVVILFYNEKAVACDVPKAVNLTVAQTDPGIKGDRVTGATKPAVMETGLSVNVPLHINEGDVLRIDTSEGVYVERVSQK</sequence>
<dbReference type="FunFam" id="2.30.30.30:FF:000003">
    <property type="entry name" value="Elongation factor P"/>
    <property type="match status" value="1"/>
</dbReference>
<dbReference type="OrthoDB" id="5291999at2"/>
<evidence type="ECO:0000259" key="10">
    <source>
        <dbReference type="SMART" id="SM00841"/>
    </source>
</evidence>
<dbReference type="NCBIfam" id="TIGR00038">
    <property type="entry name" value="efp"/>
    <property type="match status" value="1"/>
</dbReference>
<dbReference type="GO" id="GO:0003746">
    <property type="term" value="F:translation elongation factor activity"/>
    <property type="evidence" value="ECO:0007669"/>
    <property type="project" value="UniProtKB-UniRule"/>
</dbReference>
<dbReference type="InterPro" id="IPR013852">
    <property type="entry name" value="Transl_elong_P/YeiP_CS"/>
</dbReference>
<evidence type="ECO:0000256" key="6">
    <source>
        <dbReference type="ARBA" id="ARBA00022917"/>
    </source>
</evidence>
<dbReference type="AlphaFoldDB" id="A0A150WHM3"/>
<dbReference type="SUPFAM" id="SSF50249">
    <property type="entry name" value="Nucleic acid-binding proteins"/>
    <property type="match status" value="2"/>
</dbReference>
<evidence type="ECO:0000313" key="13">
    <source>
        <dbReference type="Proteomes" id="UP000075320"/>
    </source>
</evidence>
<dbReference type="PANTHER" id="PTHR30053:SF12">
    <property type="entry name" value="ELONGATION FACTOR P (EF-P) FAMILY PROTEIN"/>
    <property type="match status" value="1"/>
</dbReference>
<dbReference type="SMART" id="SM01185">
    <property type="entry name" value="EFP"/>
    <property type="match status" value="1"/>
</dbReference>
<dbReference type="FunFam" id="2.40.50.140:FF:000009">
    <property type="entry name" value="Elongation factor P"/>
    <property type="match status" value="1"/>
</dbReference>
<dbReference type="GO" id="GO:0005829">
    <property type="term" value="C:cytosol"/>
    <property type="evidence" value="ECO:0007669"/>
    <property type="project" value="UniProtKB-ARBA"/>
</dbReference>
<dbReference type="HAMAP" id="MF_00141">
    <property type="entry name" value="EF_P"/>
    <property type="match status" value="1"/>
</dbReference>
<keyword evidence="4 7" id="KW-0963">Cytoplasm</keyword>
<evidence type="ECO:0000256" key="2">
    <source>
        <dbReference type="ARBA" id="ARBA00004815"/>
    </source>
</evidence>
<dbReference type="Proteomes" id="UP000075320">
    <property type="component" value="Unassembled WGS sequence"/>
</dbReference>
<evidence type="ECO:0000259" key="11">
    <source>
        <dbReference type="SMART" id="SM01185"/>
    </source>
</evidence>
<evidence type="ECO:0000256" key="3">
    <source>
        <dbReference type="ARBA" id="ARBA00009479"/>
    </source>
</evidence>
<proteinExistence type="inferred from homology"/>
<comment type="caution">
    <text evidence="12">The sequence shown here is derived from an EMBL/GenBank/DDBJ whole genome shotgun (WGS) entry which is preliminary data.</text>
</comment>
<dbReference type="PROSITE" id="PS01275">
    <property type="entry name" value="EFP"/>
    <property type="match status" value="1"/>
</dbReference>